<comment type="caution">
    <text evidence="3">The sequence shown here is derived from an EMBL/GenBank/DDBJ whole genome shotgun (WGS) entry which is preliminary data.</text>
</comment>
<proteinExistence type="predicted"/>
<keyword evidence="2" id="KW-0812">Transmembrane</keyword>
<organism evidence="3 4">
    <name type="scientific">Triangularia verruculosa</name>
    <dbReference type="NCBI Taxonomy" id="2587418"/>
    <lineage>
        <taxon>Eukaryota</taxon>
        <taxon>Fungi</taxon>
        <taxon>Dikarya</taxon>
        <taxon>Ascomycota</taxon>
        <taxon>Pezizomycotina</taxon>
        <taxon>Sordariomycetes</taxon>
        <taxon>Sordariomycetidae</taxon>
        <taxon>Sordariales</taxon>
        <taxon>Podosporaceae</taxon>
        <taxon>Triangularia</taxon>
    </lineage>
</organism>
<reference evidence="3" key="1">
    <citation type="journal article" date="2023" name="Mol. Phylogenet. Evol.">
        <title>Genome-scale phylogeny and comparative genomics of the fungal order Sordariales.</title>
        <authorList>
            <person name="Hensen N."/>
            <person name="Bonometti L."/>
            <person name="Westerberg I."/>
            <person name="Brannstrom I.O."/>
            <person name="Guillou S."/>
            <person name="Cros-Aarteil S."/>
            <person name="Calhoun S."/>
            <person name="Haridas S."/>
            <person name="Kuo A."/>
            <person name="Mondo S."/>
            <person name="Pangilinan J."/>
            <person name="Riley R."/>
            <person name="LaButti K."/>
            <person name="Andreopoulos B."/>
            <person name="Lipzen A."/>
            <person name="Chen C."/>
            <person name="Yan M."/>
            <person name="Daum C."/>
            <person name="Ng V."/>
            <person name="Clum A."/>
            <person name="Steindorff A."/>
            <person name="Ohm R.A."/>
            <person name="Martin F."/>
            <person name="Silar P."/>
            <person name="Natvig D.O."/>
            <person name="Lalanne C."/>
            <person name="Gautier V."/>
            <person name="Ament-Velasquez S.L."/>
            <person name="Kruys A."/>
            <person name="Hutchinson M.I."/>
            <person name="Powell A.J."/>
            <person name="Barry K."/>
            <person name="Miller A.N."/>
            <person name="Grigoriev I.V."/>
            <person name="Debuchy R."/>
            <person name="Gladieux P."/>
            <person name="Hiltunen Thoren M."/>
            <person name="Johannesson H."/>
        </authorList>
    </citation>
    <scope>NUCLEOTIDE SEQUENCE</scope>
    <source>
        <strain evidence="3">CBS 315.58</strain>
    </source>
</reference>
<evidence type="ECO:0008006" key="5">
    <source>
        <dbReference type="Google" id="ProtNLM"/>
    </source>
</evidence>
<dbReference type="SUPFAM" id="SSF117281">
    <property type="entry name" value="Kelch motif"/>
    <property type="match status" value="1"/>
</dbReference>
<gene>
    <name evidence="3" type="ORF">QBC40DRAFT_322371</name>
</gene>
<keyword evidence="2" id="KW-1133">Transmembrane helix</keyword>
<feature type="transmembrane region" description="Helical" evidence="2">
    <location>
        <begin position="381"/>
        <end position="403"/>
    </location>
</feature>
<evidence type="ECO:0000313" key="3">
    <source>
        <dbReference type="EMBL" id="KAK4202136.1"/>
    </source>
</evidence>
<name>A0AAN6XKQ2_9PEZI</name>
<dbReference type="InterPro" id="IPR015915">
    <property type="entry name" value="Kelch-typ_b-propeller"/>
</dbReference>
<evidence type="ECO:0000313" key="4">
    <source>
        <dbReference type="Proteomes" id="UP001303160"/>
    </source>
</evidence>
<dbReference type="PANTHER" id="PTHR23244">
    <property type="entry name" value="KELCH REPEAT DOMAIN"/>
    <property type="match status" value="1"/>
</dbReference>
<reference evidence="3" key="2">
    <citation type="submission" date="2023-05" db="EMBL/GenBank/DDBJ databases">
        <authorList>
            <consortium name="Lawrence Berkeley National Laboratory"/>
            <person name="Steindorff A."/>
            <person name="Hensen N."/>
            <person name="Bonometti L."/>
            <person name="Westerberg I."/>
            <person name="Brannstrom I.O."/>
            <person name="Guillou S."/>
            <person name="Cros-Aarteil S."/>
            <person name="Calhoun S."/>
            <person name="Haridas S."/>
            <person name="Kuo A."/>
            <person name="Mondo S."/>
            <person name="Pangilinan J."/>
            <person name="Riley R."/>
            <person name="Labutti K."/>
            <person name="Andreopoulos B."/>
            <person name="Lipzen A."/>
            <person name="Chen C."/>
            <person name="Yanf M."/>
            <person name="Daum C."/>
            <person name="Ng V."/>
            <person name="Clum A."/>
            <person name="Ohm R."/>
            <person name="Martin F."/>
            <person name="Silar P."/>
            <person name="Natvig D."/>
            <person name="Lalanne C."/>
            <person name="Gautier V."/>
            <person name="Ament-Velasquez S.L."/>
            <person name="Kruys A."/>
            <person name="Hutchinson M.I."/>
            <person name="Powell A.J."/>
            <person name="Barry K."/>
            <person name="Miller A.N."/>
            <person name="Grigoriev I.V."/>
            <person name="Debuchy R."/>
            <person name="Gladieux P."/>
            <person name="Thoren M.H."/>
            <person name="Johannesson H."/>
        </authorList>
    </citation>
    <scope>NUCLEOTIDE SEQUENCE</scope>
    <source>
        <strain evidence="3">CBS 315.58</strain>
    </source>
</reference>
<dbReference type="Gene3D" id="2.120.10.80">
    <property type="entry name" value="Kelch-type beta propeller"/>
    <property type="match status" value="1"/>
</dbReference>
<protein>
    <recommendedName>
        <fullName evidence="5">Kelch repeat protein</fullName>
    </recommendedName>
</protein>
<dbReference type="AlphaFoldDB" id="A0AAN6XKQ2"/>
<evidence type="ECO:0000256" key="2">
    <source>
        <dbReference type="SAM" id="Phobius"/>
    </source>
</evidence>
<evidence type="ECO:0000256" key="1">
    <source>
        <dbReference type="SAM" id="MobiDB-lite"/>
    </source>
</evidence>
<sequence>MSQPWKSESVTLREIPRFSEGVQCRTKGAPWVNEDKSEFYIWGGYLPENVDGINDEYIWRFTADDSAAMVAHDKGYVLGGVGTWFHPEINAGPGIVTYDFKSKVLDNGTGPSFTIQDQPATLTGASLQFLPGYNKPHGLGLVLGGHALITVDGKTQIEQSQPLDLRNLTFFDPVTNEQYWQLSTGDIPPSPRSRACLAGPFRTPGGHYDLFLFGGESRPTNTRYDDAYVLSLPGFVWTKVPSPAPGGPRAYHSCLAVGKNQVVSIGGTLGGSFDADWRSPDAVPQGLLLFDMTSLRWRLEYVIEGDTVPGYERAAIITNWYQNGSLEKVQWSSEEVQKMFGGIRVVNGNASNTPPAHTVTNMAIATVTSGLGASFVPLPAILGGVGAALAVILFVVILSWLIIRSKQDEEKRTAKDTSTRPTSQGTCSETALTSCGYYVHGVPGELQGTTPRDHSESSSAQELDSDHHYLELMGNHSIRRYGDAKDN</sequence>
<accession>A0AAN6XKQ2</accession>
<keyword evidence="2" id="KW-0472">Membrane</keyword>
<dbReference type="EMBL" id="MU863900">
    <property type="protein sequence ID" value="KAK4202136.1"/>
    <property type="molecule type" value="Genomic_DNA"/>
</dbReference>
<dbReference type="Proteomes" id="UP001303160">
    <property type="component" value="Unassembled WGS sequence"/>
</dbReference>
<feature type="region of interest" description="Disordered" evidence="1">
    <location>
        <begin position="445"/>
        <end position="465"/>
    </location>
</feature>
<dbReference type="PANTHER" id="PTHR23244:SF490">
    <property type="entry name" value="KELCH REPEAT PROTEIN"/>
    <property type="match status" value="1"/>
</dbReference>
<keyword evidence="4" id="KW-1185">Reference proteome</keyword>